<evidence type="ECO:0000313" key="2">
    <source>
        <dbReference type="EMBL" id="UQW80990.1"/>
    </source>
</evidence>
<dbReference type="Proteomes" id="UP000223828">
    <property type="component" value="Unassembled WGS sequence"/>
</dbReference>
<gene>
    <name evidence="1" type="ORF">BTJ66_09045</name>
    <name evidence="2" type="ORF">MNY58_10435</name>
</gene>
<reference evidence="3" key="2">
    <citation type="submission" date="2017-10" db="EMBL/GenBank/DDBJ databases">
        <title>Staphylococcus edaphicus sp. nov., isolated in Antarctica, harbouring mecC gene and genomic islands essential in adaptation to extreme environment.</title>
        <authorList>
            <person name="Pantucek R."/>
            <person name="Sedlacek I."/>
            <person name="Indrakova A."/>
            <person name="Vrbovska V."/>
            <person name="Maslanova I."/>
            <person name="Kovarovic V."/>
            <person name="Svec P."/>
            <person name="Kralova S."/>
            <person name="Kristofova L."/>
            <person name="Keklakova J."/>
            <person name="Petras P."/>
            <person name="Doskar J."/>
        </authorList>
    </citation>
    <scope>NUCLEOTIDE SEQUENCE [LARGE SCALE GENOMIC DNA]</scope>
    <source>
        <strain evidence="3">CCM 5085</strain>
    </source>
</reference>
<reference evidence="1" key="1">
    <citation type="journal article" date="2017" name="Appl. Environ. Microbiol.">
        <title>Staphylococcus edaphicus sp. nov., isolated in Antarctica, harbours mecC gene and genomic islands with suspected role in adaptation to extreme environment.</title>
        <authorList>
            <person name="Pantucek R."/>
            <person name="Sedlacek I."/>
            <person name="Indrakova A."/>
            <person name="Vrbovska V."/>
            <person name="Maslanova I."/>
            <person name="Kovarovic V."/>
            <person name="Svec P."/>
            <person name="Kralova S."/>
            <person name="Kristofova L."/>
            <person name="Keklakova J."/>
            <person name="Petras P."/>
            <person name="Doskar J."/>
        </authorList>
    </citation>
    <scope>NUCLEOTIDE SEQUENCE</scope>
    <source>
        <strain evidence="1">CCM 8730</strain>
    </source>
</reference>
<dbReference type="RefSeq" id="WP_099090641.1">
    <property type="nucleotide sequence ID" value="NZ_CP093217.1"/>
</dbReference>
<dbReference type="Proteomes" id="UP001056588">
    <property type="component" value="Chromosome"/>
</dbReference>
<accession>A0A2C6WNG2</accession>
<reference evidence="1" key="3">
    <citation type="submission" date="2017-10" db="EMBL/GenBank/DDBJ databases">
        <authorList>
            <person name="Vrbovska V."/>
            <person name="Kovarovic V."/>
            <person name="Indrakova A."/>
        </authorList>
    </citation>
    <scope>NUCLEOTIDE SEQUENCE</scope>
    <source>
        <strain evidence="1">CCM 8730</strain>
    </source>
</reference>
<evidence type="ECO:0000313" key="3">
    <source>
        <dbReference type="Proteomes" id="UP000223828"/>
    </source>
</evidence>
<proteinExistence type="predicted"/>
<sequence length="98" mass="11156">MKNVRPEVVTKGKVLVEMAHYGGRLSAYRNIVDLICEKKDEVENNSEVYVVLNSLLNQVSENYNEACELEVRANHDLNEIFEQEKNALSQADQSEDNA</sequence>
<reference evidence="2" key="4">
    <citation type="submission" date="2022-03" db="EMBL/GenBank/DDBJ databases">
        <title>Complete Genome Sequence of Staphylococcus edaphicus strain CCM 8731.</title>
        <authorList>
            <person name="Rimmer C.O."/>
            <person name="Thomas J.C."/>
        </authorList>
    </citation>
    <scope>NUCLEOTIDE SEQUENCE</scope>
    <source>
        <strain evidence="2">CCM 8731</strain>
    </source>
</reference>
<dbReference type="AlphaFoldDB" id="A0A2C6WNG2"/>
<evidence type="ECO:0000313" key="4">
    <source>
        <dbReference type="Proteomes" id="UP001056588"/>
    </source>
</evidence>
<protein>
    <submittedName>
        <fullName evidence="1">Uncharacterized protein</fullName>
    </submittedName>
</protein>
<name>A0A2C6WNG2_9STAP</name>
<keyword evidence="4" id="KW-1185">Reference proteome</keyword>
<dbReference type="EMBL" id="MRZN01000014">
    <property type="protein sequence ID" value="PHK49306.1"/>
    <property type="molecule type" value="Genomic_DNA"/>
</dbReference>
<evidence type="ECO:0000313" key="1">
    <source>
        <dbReference type="EMBL" id="PHK49306.1"/>
    </source>
</evidence>
<dbReference type="EMBL" id="CP093217">
    <property type="protein sequence ID" value="UQW80990.1"/>
    <property type="molecule type" value="Genomic_DNA"/>
</dbReference>
<organism evidence="1 3">
    <name type="scientific">Staphylococcus edaphicus</name>
    <dbReference type="NCBI Taxonomy" id="1955013"/>
    <lineage>
        <taxon>Bacteria</taxon>
        <taxon>Bacillati</taxon>
        <taxon>Bacillota</taxon>
        <taxon>Bacilli</taxon>
        <taxon>Bacillales</taxon>
        <taxon>Staphylococcaceae</taxon>
        <taxon>Staphylococcus</taxon>
    </lineage>
</organism>